<protein>
    <submittedName>
        <fullName evidence="2">Uncharacterized protein</fullName>
    </submittedName>
</protein>
<accession>A0A371G4S0</accession>
<evidence type="ECO:0000313" key="2">
    <source>
        <dbReference type="EMBL" id="RDX85554.1"/>
    </source>
</evidence>
<gene>
    <name evidence="2" type="ORF">CR513_33237</name>
</gene>
<dbReference type="PANTHER" id="PTHR36746">
    <property type="entry name" value="BNAC04G51760D PROTEIN"/>
    <property type="match status" value="1"/>
</dbReference>
<evidence type="ECO:0000256" key="1">
    <source>
        <dbReference type="SAM" id="MobiDB-lite"/>
    </source>
</evidence>
<feature type="compositionally biased region" description="Low complexity" evidence="1">
    <location>
        <begin position="107"/>
        <end position="116"/>
    </location>
</feature>
<evidence type="ECO:0000313" key="3">
    <source>
        <dbReference type="Proteomes" id="UP000257109"/>
    </source>
</evidence>
<dbReference type="OrthoDB" id="1423025at2759"/>
<reference evidence="2" key="1">
    <citation type="submission" date="2018-05" db="EMBL/GenBank/DDBJ databases">
        <title>Draft genome of Mucuna pruriens seed.</title>
        <authorList>
            <person name="Nnadi N.E."/>
            <person name="Vos R."/>
            <person name="Hasami M.H."/>
            <person name="Devisetty U.K."/>
            <person name="Aguiy J.C."/>
        </authorList>
    </citation>
    <scope>NUCLEOTIDE SEQUENCE [LARGE SCALE GENOMIC DNA]</scope>
    <source>
        <strain evidence="2">JCA_2017</strain>
    </source>
</reference>
<dbReference type="Proteomes" id="UP000257109">
    <property type="component" value="Unassembled WGS sequence"/>
</dbReference>
<proteinExistence type="predicted"/>
<dbReference type="EMBL" id="QJKJ01006764">
    <property type="protein sequence ID" value="RDX85554.1"/>
    <property type="molecule type" value="Genomic_DNA"/>
</dbReference>
<dbReference type="AlphaFoldDB" id="A0A371G4S0"/>
<comment type="caution">
    <text evidence="2">The sequence shown here is derived from an EMBL/GenBank/DDBJ whole genome shotgun (WGS) entry which is preliminary data.</text>
</comment>
<feature type="region of interest" description="Disordered" evidence="1">
    <location>
        <begin position="1"/>
        <end position="62"/>
    </location>
</feature>
<feature type="non-terminal residue" evidence="2">
    <location>
        <position position="1"/>
    </location>
</feature>
<dbReference type="PANTHER" id="PTHR36746:SF3">
    <property type="entry name" value="DUF4005 DOMAIN-CONTAINING PROTEIN"/>
    <property type="match status" value="1"/>
</dbReference>
<keyword evidence="3" id="KW-1185">Reference proteome</keyword>
<sequence length="135" mass="14932">MGNRNSSNSKVHHGQATRVASTDSDYDPGMGRSVGKFRNGYIGKPKEEIRGTLKGSGVYSDNTPLYNDDTFTTFIRQAKYKIRTVSHIAREQSYVAPSPPSDDDNQNDQFSNFIQNAKKLRSTSSMRKNGSFGSG</sequence>
<name>A0A371G4S0_MUCPR</name>
<organism evidence="2 3">
    <name type="scientific">Mucuna pruriens</name>
    <name type="common">Velvet bean</name>
    <name type="synonym">Dolichos pruriens</name>
    <dbReference type="NCBI Taxonomy" id="157652"/>
    <lineage>
        <taxon>Eukaryota</taxon>
        <taxon>Viridiplantae</taxon>
        <taxon>Streptophyta</taxon>
        <taxon>Embryophyta</taxon>
        <taxon>Tracheophyta</taxon>
        <taxon>Spermatophyta</taxon>
        <taxon>Magnoliopsida</taxon>
        <taxon>eudicotyledons</taxon>
        <taxon>Gunneridae</taxon>
        <taxon>Pentapetalae</taxon>
        <taxon>rosids</taxon>
        <taxon>fabids</taxon>
        <taxon>Fabales</taxon>
        <taxon>Fabaceae</taxon>
        <taxon>Papilionoideae</taxon>
        <taxon>50 kb inversion clade</taxon>
        <taxon>NPAAA clade</taxon>
        <taxon>indigoferoid/millettioid clade</taxon>
        <taxon>Phaseoleae</taxon>
        <taxon>Mucuna</taxon>
    </lineage>
</organism>
<feature type="region of interest" description="Disordered" evidence="1">
    <location>
        <begin position="92"/>
        <end position="135"/>
    </location>
</feature>